<feature type="domain" description="Aminotransferase class I/classII large" evidence="3">
    <location>
        <begin position="36"/>
        <end position="396"/>
    </location>
</feature>
<keyword evidence="5" id="KW-0032">Aminotransferase</keyword>
<dbReference type="KEGG" id="mehf:MmiHf6_16980"/>
<evidence type="ECO:0000313" key="6">
    <source>
        <dbReference type="Proteomes" id="UP001302978"/>
    </source>
</evidence>
<evidence type="ECO:0000256" key="2">
    <source>
        <dbReference type="ARBA" id="ARBA00022898"/>
    </source>
</evidence>
<dbReference type="InterPro" id="IPR015421">
    <property type="entry name" value="PyrdxlP-dep_Trfase_major"/>
</dbReference>
<feature type="domain" description="Cysteine-rich small" evidence="4">
    <location>
        <begin position="427"/>
        <end position="495"/>
    </location>
</feature>
<gene>
    <name evidence="5" type="primary">hisC_2</name>
    <name evidence="5" type="ORF">MmiHf6_16980</name>
</gene>
<reference evidence="5 6" key="1">
    <citation type="submission" date="2023-07" db="EMBL/GenBank/DDBJ databases">
        <title>Closed genoem sequence of Methanomicrococcus sp. Hf6.</title>
        <authorList>
            <person name="Poehlein A."/>
            <person name="Protasov E."/>
            <person name="Platt K."/>
            <person name="Reeh H."/>
            <person name="Daniel R."/>
            <person name="Brune A."/>
        </authorList>
    </citation>
    <scope>NUCLEOTIDE SEQUENCE [LARGE SCALE GENOMIC DNA]</scope>
    <source>
        <strain evidence="5 6">Hf6</strain>
    </source>
</reference>
<evidence type="ECO:0000313" key="5">
    <source>
        <dbReference type="EMBL" id="WNY24367.1"/>
    </source>
</evidence>
<dbReference type="Pfam" id="PF04071">
    <property type="entry name" value="zf-like"/>
    <property type="match status" value="1"/>
</dbReference>
<dbReference type="EMBL" id="CP131059">
    <property type="protein sequence ID" value="WNY24367.1"/>
    <property type="molecule type" value="Genomic_DNA"/>
</dbReference>
<dbReference type="PANTHER" id="PTHR42885">
    <property type="entry name" value="HISTIDINOL-PHOSPHATE AMINOTRANSFERASE-RELATED"/>
    <property type="match status" value="1"/>
</dbReference>
<dbReference type="PANTHER" id="PTHR42885:SF1">
    <property type="entry name" value="THREONINE-PHOSPHATE DECARBOXYLASE"/>
    <property type="match status" value="1"/>
</dbReference>
<dbReference type="InterPro" id="IPR015422">
    <property type="entry name" value="PyrdxlP-dep_Trfase_small"/>
</dbReference>
<dbReference type="Gene3D" id="3.90.1150.10">
    <property type="entry name" value="Aspartate Aminotransferase, domain 1"/>
    <property type="match status" value="1"/>
</dbReference>
<dbReference type="Proteomes" id="UP001302978">
    <property type="component" value="Chromosome"/>
</dbReference>
<keyword evidence="6" id="KW-1185">Reference proteome</keyword>
<keyword evidence="5" id="KW-0808">Transferase</keyword>
<name>A0AA96ZV18_9EURY</name>
<accession>A0AA96ZV18</accession>
<dbReference type="SUPFAM" id="SSF53383">
    <property type="entry name" value="PLP-dependent transferases"/>
    <property type="match status" value="1"/>
</dbReference>
<protein>
    <submittedName>
        <fullName evidence="5">Histidinol-phosphate aminotransferase</fullName>
        <ecNumber evidence="5">2.6.1.9</ecNumber>
    </submittedName>
</protein>
<proteinExistence type="predicted"/>
<sequence>MSQNPLKKHIQSFQGCLHGGLIKENAEKYGLSEDEILDFSANLNPFKTPFDHPEYGLNFLKLAAESYPETYNYPDNRYLKFREAAATFLNSGIAANGDINNANGGTKANVRLTKENIIPGNGSTEIIRLFCQCVLNEGDKVIIPYPTFGEYEIQCRLQNAEIVYIPQEKVETLTVDELKEIGAKILFICNPNNPTAVLRKREDLIKLAEICEKSKTVLFMDEAFIEISDPDQSVCDLVADHKFVFIMRSLTKCFEIPGIRLGFGAAHPEIAAALNNARLSWNLSPLQENVGAALMSMGGGVNSDYLIKSRELILKEANFLKDELSKVWGFKPGVATTNFLLVDISERTVKSTELVERFAKNGILIRNCISFKGLGEDFIRIAVRTRPENEKFIKTIPIVFDEWAKDFADSELKSALTTHKKGLQQNKRETCEYYPCHFEGQDCTFCYCPFYPCKDERGGGKYIQSSKGGQVWSCVDCYVPHIPPVVEKMLEGLMEDGDTEEILKKEWDEIILPIMEERDSDHVLAVCRRIKEEKDKNPK</sequence>
<dbReference type="AlphaFoldDB" id="A0AA96ZV18"/>
<dbReference type="InterPro" id="IPR015424">
    <property type="entry name" value="PyrdxlP-dep_Trfase"/>
</dbReference>
<dbReference type="InterPro" id="IPR007212">
    <property type="entry name" value="Zf-like"/>
</dbReference>
<dbReference type="Gene3D" id="3.40.640.10">
    <property type="entry name" value="Type I PLP-dependent aspartate aminotransferase-like (Major domain)"/>
    <property type="match status" value="1"/>
</dbReference>
<evidence type="ECO:0000259" key="4">
    <source>
        <dbReference type="Pfam" id="PF04071"/>
    </source>
</evidence>
<comment type="cofactor">
    <cofactor evidence="1">
        <name>pyridoxal 5'-phosphate</name>
        <dbReference type="ChEBI" id="CHEBI:597326"/>
    </cofactor>
</comment>
<keyword evidence="2" id="KW-0663">Pyridoxal phosphate</keyword>
<dbReference type="GO" id="GO:0004400">
    <property type="term" value="F:histidinol-phosphate transaminase activity"/>
    <property type="evidence" value="ECO:0007669"/>
    <property type="project" value="UniProtKB-EC"/>
</dbReference>
<organism evidence="5 6">
    <name type="scientific">Methanimicrococcus hongohii</name>
    <dbReference type="NCBI Taxonomy" id="3028295"/>
    <lineage>
        <taxon>Archaea</taxon>
        <taxon>Methanobacteriati</taxon>
        <taxon>Methanobacteriota</taxon>
        <taxon>Stenosarchaea group</taxon>
        <taxon>Methanomicrobia</taxon>
        <taxon>Methanosarcinales</taxon>
        <taxon>Methanosarcinaceae</taxon>
        <taxon>Methanimicrococcus</taxon>
    </lineage>
</organism>
<evidence type="ECO:0000256" key="1">
    <source>
        <dbReference type="ARBA" id="ARBA00001933"/>
    </source>
</evidence>
<dbReference type="CDD" id="cd00609">
    <property type="entry name" value="AAT_like"/>
    <property type="match status" value="1"/>
</dbReference>
<dbReference type="Pfam" id="PF00155">
    <property type="entry name" value="Aminotran_1_2"/>
    <property type="match status" value="1"/>
</dbReference>
<dbReference type="InterPro" id="IPR004839">
    <property type="entry name" value="Aminotransferase_I/II_large"/>
</dbReference>
<dbReference type="EC" id="2.6.1.9" evidence="5"/>
<evidence type="ECO:0000259" key="3">
    <source>
        <dbReference type="Pfam" id="PF00155"/>
    </source>
</evidence>
<dbReference type="GO" id="GO:0030170">
    <property type="term" value="F:pyridoxal phosphate binding"/>
    <property type="evidence" value="ECO:0007669"/>
    <property type="project" value="InterPro"/>
</dbReference>